<dbReference type="GO" id="GO:0006357">
    <property type="term" value="P:regulation of transcription by RNA polymerase II"/>
    <property type="evidence" value="ECO:0007669"/>
    <property type="project" value="TreeGrafter"/>
</dbReference>
<sequence>MIERFLKLTNNLSQMLLTLNGNDIPEMISVHDIRCLQDICSLLRPFEVPTKNELVKQIPNAAVAIRLKSKLIEELDYRCGAYEQPPISPICTLLDPRFKDMHFKNPLANSKAQENIVKMMQNDNNNVENETLPAAEPDDNTGNHCDLWGLHKSLEKRRNDERGYNNNAREELRSYLHHNILKLDLDPLTEWENTKTIFPKLYKLAMKYLVVPGTSVPSEHLFSKAGETISKTRNRLTGSRVSKLLFLQSVDKNQWNF</sequence>
<dbReference type="GeneID" id="100571860"/>
<dbReference type="SUPFAM" id="SSF53098">
    <property type="entry name" value="Ribonuclease H-like"/>
    <property type="match status" value="1"/>
</dbReference>
<keyword evidence="3" id="KW-1185">Reference proteome</keyword>
<proteinExistence type="predicted"/>
<dbReference type="InterPro" id="IPR008906">
    <property type="entry name" value="HATC_C_dom"/>
</dbReference>
<dbReference type="PANTHER" id="PTHR46169">
    <property type="entry name" value="DNA REPLICATION-RELATED ELEMENT FACTOR, ISOFORM A"/>
    <property type="match status" value="1"/>
</dbReference>
<protein>
    <recommendedName>
        <fullName evidence="1">HAT C-terminal dimerisation domain-containing protein</fullName>
    </recommendedName>
</protein>
<reference evidence="2" key="2">
    <citation type="submission" date="2022-06" db="UniProtKB">
        <authorList>
            <consortium name="EnsemblMetazoa"/>
        </authorList>
    </citation>
    <scope>IDENTIFICATION</scope>
</reference>
<dbReference type="Proteomes" id="UP000007819">
    <property type="component" value="Chromosome X"/>
</dbReference>
<dbReference type="GO" id="GO:0046983">
    <property type="term" value="F:protein dimerization activity"/>
    <property type="evidence" value="ECO:0007669"/>
    <property type="project" value="InterPro"/>
</dbReference>
<dbReference type="RefSeq" id="XP_008189987.1">
    <property type="nucleotide sequence ID" value="XM_008191765.1"/>
</dbReference>
<dbReference type="AlphaFoldDB" id="A0A8R2BBL3"/>
<name>A0A8R2BBL3_ACYPI</name>
<dbReference type="InterPro" id="IPR052717">
    <property type="entry name" value="Vacuolar_transposase_reg"/>
</dbReference>
<feature type="domain" description="HAT C-terminal dimerisation" evidence="1">
    <location>
        <begin position="171"/>
        <end position="249"/>
    </location>
</feature>
<dbReference type="EnsemblMetazoa" id="XM_008191765.1">
    <property type="protein sequence ID" value="XP_008189987.1"/>
    <property type="gene ID" value="LOC100571860"/>
</dbReference>
<dbReference type="Pfam" id="PF05699">
    <property type="entry name" value="Dimer_Tnp_hAT"/>
    <property type="match status" value="1"/>
</dbReference>
<reference evidence="3" key="1">
    <citation type="submission" date="2010-06" db="EMBL/GenBank/DDBJ databases">
        <authorList>
            <person name="Jiang H."/>
            <person name="Abraham K."/>
            <person name="Ali S."/>
            <person name="Alsbrooks S.L."/>
            <person name="Anim B.N."/>
            <person name="Anosike U.S."/>
            <person name="Attaway T."/>
            <person name="Bandaranaike D.P."/>
            <person name="Battles P.K."/>
            <person name="Bell S.N."/>
            <person name="Bell A.V."/>
            <person name="Beltran B."/>
            <person name="Bickham C."/>
            <person name="Bustamante Y."/>
            <person name="Caleb T."/>
            <person name="Canada A."/>
            <person name="Cardenas V."/>
            <person name="Carter K."/>
            <person name="Chacko J."/>
            <person name="Chandrabose M.N."/>
            <person name="Chavez D."/>
            <person name="Chavez A."/>
            <person name="Chen L."/>
            <person name="Chu H.-S."/>
            <person name="Claassen K.J."/>
            <person name="Cockrell R."/>
            <person name="Collins M."/>
            <person name="Cooper J.A."/>
            <person name="Cree A."/>
            <person name="Curry S.M."/>
            <person name="Da Y."/>
            <person name="Dao M.D."/>
            <person name="Das B."/>
            <person name="Davila M.-L."/>
            <person name="Davy-Carroll L."/>
            <person name="Denson S."/>
            <person name="Dinh H."/>
            <person name="Ebong V.E."/>
            <person name="Edwards J.R."/>
            <person name="Egan A."/>
            <person name="El-Daye J."/>
            <person name="Escobedo L."/>
            <person name="Fernandez S."/>
            <person name="Fernando P.R."/>
            <person name="Flagg N."/>
            <person name="Forbes L.D."/>
            <person name="Fowler R.G."/>
            <person name="Fu Q."/>
            <person name="Gabisi R.A."/>
            <person name="Ganer J."/>
            <person name="Garbino Pronczuk A."/>
            <person name="Garcia R.M."/>
            <person name="Garner T."/>
            <person name="Garrett T.E."/>
            <person name="Gonzalez D.A."/>
            <person name="Hamid H."/>
            <person name="Hawkins E.S."/>
            <person name="Hirani K."/>
            <person name="Hogues M.E."/>
            <person name="Hollins B."/>
            <person name="Hsiao C.-H."/>
            <person name="Jabil R."/>
            <person name="James M.L."/>
            <person name="Jhangiani S.N."/>
            <person name="Johnson B."/>
            <person name="Johnson Q."/>
            <person name="Joshi V."/>
            <person name="Kalu J.B."/>
            <person name="Kam C."/>
            <person name="Kashfia A."/>
            <person name="Keebler J."/>
            <person name="Kisamo H."/>
            <person name="Kovar C.L."/>
            <person name="Lago L.A."/>
            <person name="Lai C.-Y."/>
            <person name="Laidlaw J."/>
            <person name="Lara F."/>
            <person name="Le T.-K."/>
            <person name="Lee S.L."/>
            <person name="Legall F.H."/>
            <person name="Lemon S.J."/>
            <person name="Lewis L.R."/>
            <person name="Li B."/>
            <person name="Liu Y."/>
            <person name="Liu Y.-S."/>
            <person name="Lopez J."/>
            <person name="Lozado R.J."/>
            <person name="Lu J."/>
            <person name="Madu R.C."/>
            <person name="Maheshwari M."/>
            <person name="Maheshwari R."/>
            <person name="Malloy K."/>
            <person name="Martinez E."/>
            <person name="Mathew T."/>
            <person name="Mercado I.C."/>
            <person name="Mercado C."/>
            <person name="Meyer B."/>
            <person name="Montgomery K."/>
            <person name="Morgan M.B."/>
            <person name="Munidasa M."/>
            <person name="Nazareth L.V."/>
            <person name="Nelson J."/>
            <person name="Ng B.M."/>
            <person name="Nguyen N.B."/>
            <person name="Nguyen P.Q."/>
            <person name="Nguyen T."/>
            <person name="Obregon M."/>
            <person name="Okwuonu G.O."/>
            <person name="Onwere C.G."/>
            <person name="Orozco G."/>
            <person name="Parra A."/>
            <person name="Patel S."/>
            <person name="Patil S."/>
            <person name="Perez A."/>
            <person name="Perez Y."/>
            <person name="Pham C."/>
            <person name="Primus E.L."/>
            <person name="Pu L.-L."/>
            <person name="Puazo M."/>
            <person name="Qin X."/>
            <person name="Quiroz J.B."/>
            <person name="Reese J."/>
            <person name="Richards S."/>
            <person name="Rives C.M."/>
            <person name="Robberts R."/>
            <person name="Ruiz S.J."/>
            <person name="Ruiz M.J."/>
            <person name="Santibanez J."/>
            <person name="Schneider B.W."/>
            <person name="Sisson I."/>
            <person name="Smith M."/>
            <person name="Sodergren E."/>
            <person name="Song X.-Z."/>
            <person name="Song B.B."/>
            <person name="Summersgill H."/>
            <person name="Thelus R."/>
            <person name="Thornton R.D."/>
            <person name="Trejos Z.Y."/>
            <person name="Usmani K."/>
            <person name="Vattathil S."/>
            <person name="Villasana D."/>
            <person name="Walker D.L."/>
            <person name="Wang S."/>
            <person name="Wang K."/>
            <person name="White C.S."/>
            <person name="Williams A.C."/>
            <person name="Williamson J."/>
            <person name="Wilson K."/>
            <person name="Woghiren I.O."/>
            <person name="Woodworth J.R."/>
            <person name="Worley K.C."/>
            <person name="Wright R.A."/>
            <person name="Wu W."/>
            <person name="Young L."/>
            <person name="Zhang L."/>
            <person name="Zhang J."/>
            <person name="Zhu Y."/>
            <person name="Muzny D.M."/>
            <person name="Weinstock G."/>
            <person name="Gibbs R.A."/>
        </authorList>
    </citation>
    <scope>NUCLEOTIDE SEQUENCE [LARGE SCALE GENOMIC DNA]</scope>
    <source>
        <strain evidence="3">LSR1</strain>
    </source>
</reference>
<organism evidence="2 3">
    <name type="scientific">Acyrthosiphon pisum</name>
    <name type="common">Pea aphid</name>
    <dbReference type="NCBI Taxonomy" id="7029"/>
    <lineage>
        <taxon>Eukaryota</taxon>
        <taxon>Metazoa</taxon>
        <taxon>Ecdysozoa</taxon>
        <taxon>Arthropoda</taxon>
        <taxon>Hexapoda</taxon>
        <taxon>Insecta</taxon>
        <taxon>Pterygota</taxon>
        <taxon>Neoptera</taxon>
        <taxon>Paraneoptera</taxon>
        <taxon>Hemiptera</taxon>
        <taxon>Sternorrhyncha</taxon>
        <taxon>Aphidomorpha</taxon>
        <taxon>Aphidoidea</taxon>
        <taxon>Aphididae</taxon>
        <taxon>Macrosiphini</taxon>
        <taxon>Acyrthosiphon</taxon>
    </lineage>
</organism>
<accession>A0A8R2BBL3</accession>
<dbReference type="OrthoDB" id="6593431at2759"/>
<dbReference type="InterPro" id="IPR012337">
    <property type="entry name" value="RNaseH-like_sf"/>
</dbReference>
<dbReference type="PANTHER" id="PTHR46169:SF15">
    <property type="entry name" value="INNER CENTROMERE PROTEIN A-LIKE ISOFORM X1-RELATED"/>
    <property type="match status" value="1"/>
</dbReference>
<dbReference type="KEGG" id="api:100571860"/>
<dbReference type="GO" id="GO:0005634">
    <property type="term" value="C:nucleus"/>
    <property type="evidence" value="ECO:0007669"/>
    <property type="project" value="TreeGrafter"/>
</dbReference>
<evidence type="ECO:0000313" key="3">
    <source>
        <dbReference type="Proteomes" id="UP000007819"/>
    </source>
</evidence>
<evidence type="ECO:0000259" key="1">
    <source>
        <dbReference type="Pfam" id="PF05699"/>
    </source>
</evidence>
<evidence type="ECO:0000313" key="2">
    <source>
        <dbReference type="EnsemblMetazoa" id="XP_008189987.1"/>
    </source>
</evidence>